<evidence type="ECO:0000256" key="13">
    <source>
        <dbReference type="PROSITE-ProRule" id="PRU00302"/>
    </source>
</evidence>
<protein>
    <submittedName>
        <fullName evidence="22">LOW QUALITY PROTEIN: sushi, von Willebrand factor type A, EGF and pentraxin domain-containing protein 1-like</fullName>
    </submittedName>
</protein>
<feature type="disulfide bond" evidence="13">
    <location>
        <begin position="2300"/>
        <end position="2327"/>
    </location>
</feature>
<keyword evidence="21" id="KW-1185">Reference proteome</keyword>
<keyword evidence="7" id="KW-0677">Repeat</keyword>
<dbReference type="SMART" id="SM00032">
    <property type="entry name" value="CCP"/>
    <property type="match status" value="43"/>
</dbReference>
<evidence type="ECO:0000256" key="6">
    <source>
        <dbReference type="ARBA" id="ARBA00022729"/>
    </source>
</evidence>
<name>A0A6P5ADW5_BRABE</name>
<keyword evidence="5 13" id="KW-0768">Sushi</keyword>
<dbReference type="Gene3D" id="2.170.130.20">
    <property type="entry name" value="LCCL-like domain"/>
    <property type="match status" value="1"/>
</dbReference>
<dbReference type="Pfam" id="PF00059">
    <property type="entry name" value="Lectin_C"/>
    <property type="match status" value="2"/>
</dbReference>
<dbReference type="PROSITE" id="PS50820">
    <property type="entry name" value="LCCL"/>
    <property type="match status" value="1"/>
</dbReference>
<feature type="domain" description="Sushi" evidence="20">
    <location>
        <begin position="1352"/>
        <end position="1413"/>
    </location>
</feature>
<feature type="domain" description="Sushi" evidence="20">
    <location>
        <begin position="534"/>
        <end position="594"/>
    </location>
</feature>
<dbReference type="InterPro" id="IPR001304">
    <property type="entry name" value="C-type_lectin-like"/>
</dbReference>
<evidence type="ECO:0000259" key="20">
    <source>
        <dbReference type="PROSITE" id="PS50923"/>
    </source>
</evidence>
<feature type="disulfide bond" evidence="13">
    <location>
        <begin position="1730"/>
        <end position="1757"/>
    </location>
</feature>
<feature type="disulfide bond" evidence="13">
    <location>
        <begin position="536"/>
        <end position="579"/>
    </location>
</feature>
<feature type="disulfide bond" evidence="13">
    <location>
        <begin position="1041"/>
        <end position="1068"/>
    </location>
</feature>
<feature type="disulfide bond" evidence="13">
    <location>
        <begin position="1156"/>
        <end position="1183"/>
    </location>
</feature>
<feature type="disulfide bond" evidence="12">
    <location>
        <begin position="3297"/>
        <end position="3306"/>
    </location>
</feature>
<sequence length="3431" mass="365173">MRGRPILLLTAAVLTLLLLSGETDGSRRRRRRRSTTTRPPVDCQWSSWSLSYSNCGNTCGGTKTFTRYRCRPAEHGGADCVGDTQKTEPCAGSSCQNGGQWNGVSCTCSSGFYGSCCHRTLMCPPMDAPANGQISSPDTNGGVTVYFACDPGYTLLGSTSATCQSSGRWSDNRPICQIGTCPALPVLAHGSMYGSLSTGSHMTFSCQPGYTLSGPSSIRCNRHGAWSEQPPICTAVQCPMLSPPVHGTTSSISQPNAGTWNSLQCDTNVVQGPVHPVECGTNAANFHEPTFTVSCPVGCSGCSVCVWGSGIYTDDSSICRAAIHDGRITDAGGQVTVYIRYGQHSYQGSWQHNIQSQPFGAWPRAFAFTQVVREQNDRDQKMATTSCATPGYTMFNGVCYKAYDRQKDYNRARQICAADGGFLAMPRDAASNDHISQLCGADCWIGLSEQRVENRWEWEDGSTLSGTGFNDWARSPAEEKESGGRSGSGSGTNDDNKDCALMKQSGPKWVVHDCTQQQNFVCESRHVIHHQVQTQCTVLTNTDPVAQGSVTGQTYLHGTTIHFTCDPGHTMIGAADRVCQADGQWSGSQPTCQPDRVPECPVPHAPHHGTISGNYFVGDTVTYTCHTGFQLTGSASRYCQSTQHWTGTEPTCTKVQCPVLAAPLNGHMTGGHEFGNHLQFSCNPGYELLGGSTLTCQADGTWDGPEPVCNRIQCPPVQAPLHGQVTQNGDTITYTCDVGYILSGPSTMTCLSTGVWSDQAPHHHIRHDTPHHTAHDTPQHEPQCTAVVCPMPPRPAHGSVAGTTTFGGVITYTCDHGHTLSGSPTQTCQSNQQWSGTPPTCQILHCAALSAPDHGSVSGHNHVGDTVTFTCDPGFYLAGSTDRLCQSDMTWSGTQPTCRRGNCPDLSAPANGLMTGGNRFQNQVQFSCNSGYQLVGSTTLTCQADQTWSGQVPTCVPTQCPTLQVINGFVTGSTVFGSTASCGCDPGFLLIGPATTTCQSTATWSAQTPTCTIKTCQPLVAPNHGSVTGGNNYGDVATYACDPGYEMVGSPTQTCQDNEHWTGSPPYCIRMDCVTLDAPLHGSVSGTSHVGDTVTFSCDPGYEISSGSSSRTCQSSQTWTGTQPTCTKIQCPSVSAPANGNMAGGIEFGDQLQFSCSSGYQLVGSSTLTCQADQTWDGTAPTCSAIHCQPLQPPQNGQVTGGSSFGDTNTYTCDIGYLLFGDSTSYCLSTGTWSSQPPQCTLKTCPPLADPVHGSVVGGNNYGDVAVYACDPGYDLVGTPSQTCQNNQHWSGAAPVCLRMECAILDPPLHGTVSGTNFVGDTVTFACDPGYEITGTSNRTCQSTLDWSGKQPVCTKIQCQLFSVLANGNVIGSNEYGDQLQFQCSAGYHLVGSSTLTCQADQTWSDAAPTCTRIQCSAVQDPLNGHVTGSNVFGSTATYTCDVGYLLSGDSTSTCLSTGSWSSQAPQCTLKTCPPLAALNHGTVTGGNNYGNIATYTCDIGYDLIGNPTQTCQDNQQWTGSPPTCQKVQCTSLSAPTYADMTGTGHEYGDTVHFTCWPGYSLAAGDIDRTCQADGSWSGLQPSCTVNECPKLDAPTNGLAYGQNTLNGVTIFMCNNGYELVGGDAVRQCNPVDMTWSGTQPTCQRKECPQLSAPSNGVVTGGTFYGDQVTFTCDPGYEISGSDIRTCQMNQQWSGTQPTCERIHCPVLSPIADGQMSGSHEFGDQVMFVCNSGYDLSGSSSRVCQADGTWSGIQPSCDRVKCPDVSAPVHGSVTGGVYLGDTVTYSCDSGYELYGTSTQICQAAQTWSATQPRCDRKPCLTLDPPLNGKVNGSNLYGDTVTFTCNVGFELLGDQTRICQDNQQWSGTQPYCQKQQCGQPQAPSNGAVSGGTFYGNHMTFTCDPGYEIFGSAVLTCQGNQQWSASPPTCTLVQCPPLSPVVNGQMSGGMSYGDQVMFTCNPGYILSGTTSRTCQADGTWSGAQPVCNQMKCPDVVAPLHGSLSGGTNIGDTVTYSCDTGYQLVGLSVQTCEATQTWSNTKPTCTRVACQKLDPLTNGIINGTSNLYGDIVTFECNVGYQLVGSSSLTCQSDQQWSGSPPHCQKIQCSPLSPPSMGWLERRNSYGDTVTIVCDTGYIVVGSATLTCQADGQWSAQQPSCQRAQCPSLTIANGQMSGSNFFGDTVTFVCNTGYTLFGSSSRRCLAGSIWSGAQPVCNRTECPDLVAPAAGSVTAGSFYGDTVFYSCITGYEVDGVPVRTCQADQTWSGMEPTCTRKECLTLDPPANGRVVGSNLYGDTVTFVCDYGYELIGDQRRTCQSDQQWSGTQPYCQRKECPPLQVPNNGGMSGTYFVGDQMTFTCNPGYDLNGDAMLTCWGHKQWSGTPPTCDRVSCPALSQPANGQMNGNNLFGDQVTFACDLGYSLNGSISRTCQADGTWSGVQPVCNSLRCQTLASPAHGTVAGGSTFGDTATYSCDTGYEAVGGTPVRMCMASLTWSGTQPSCNKISCVSLSSPVNGGITGSNQYGDTVTYDCSTGFMLMGDQTRTCQSDQQWSGTQPYCQRLQCPQLGTIANGASTGGLYYGDYASFTCNPGYEIQGNSTAVCMDDGQWSSTAPTCIAKECHALRAPADGTMSGTFFVGDRVTFSCKAGYNLVGNNVIVCQDSQSWSGSVPKCESVTCGSLLAPVYGAVRAPGNTFGDTATIMCEPGYELVGDSIRTCEASGLWSGSTPLCQRICCSSPAIQFGDFAGTICYNDTITFNCDPGYEILGATAATCNETGHWDAAIPQCQKVCCSSSLVIPNGQFTTAHGNCFGAVGQADCSEGYIIYGNDILYCNTSGQWEGKMPQCQLMCCGDPGSIRDGGVSWTGLCHGDVATYSCNSGFRLVGNASYTCSASGDWGPSPYCEPYNLCDRSTLPSPSGGTKICFSSPQGSELVDYCQMHCNAPKEYSNHNEALYECSAATGWLWSVRRYVTGGSSLISVNVGVCSSAYFNPFALVVANGLSITYSGAVDLAAIEAEMKNYLLSNNLCTLPCQVGNVELQIDPNARVGPRAKAGRSNTRATMSIQLYGYADESLITQTNTIQMEWVRLAAELREALTVLQQPGGISLSVQGVEVMLQADNMQISPPSLGCQLGEVLEGVQCRRCGPGTYYDIYENDCRPCPYATYQDESGQTECKPCKEGTTTAMMSARNSTDCQAFAECNCGIHPCKLTDTAGYVCDCLNGYEQVDIAGELLCKDIDECTQPGICPNAACYNRPGTYSCQCLPGFEEPNCLDIDECRYVGFCPDNSQCTNTPGSYNCTCLPGYYGDNCEECTPYRGNCYSVSETPGSYDQAKQECHERGGILAVIQDQDMQDFFVQLLSVSNKDAWIGLGDQHFSGEWQWSDGTHITDSSYTYWAWGEPNGSGNCTHLWPAANFGWDDQPCNKTTYHVCQFTF</sequence>
<evidence type="ECO:0000256" key="3">
    <source>
        <dbReference type="ARBA" id="ARBA00022525"/>
    </source>
</evidence>
<dbReference type="InterPro" id="IPR036609">
    <property type="entry name" value="LCCL_sf"/>
</dbReference>
<feature type="domain" description="Sushi" evidence="20">
    <location>
        <begin position="1014"/>
        <end position="1070"/>
    </location>
</feature>
<feature type="disulfide bond" evidence="13">
    <location>
        <begin position="1787"/>
        <end position="1814"/>
    </location>
</feature>
<dbReference type="InterPro" id="IPR036383">
    <property type="entry name" value="TSP1_rpt_sf"/>
</dbReference>
<dbReference type="PROSITE" id="PS50923">
    <property type="entry name" value="SUSHI"/>
    <property type="match status" value="41"/>
</dbReference>
<dbReference type="GO" id="GO:0005576">
    <property type="term" value="C:extracellular region"/>
    <property type="evidence" value="ECO:0007669"/>
    <property type="project" value="UniProtKB-SubCell"/>
</dbReference>
<feature type="domain" description="Sushi" evidence="20">
    <location>
        <begin position="1874"/>
        <end position="1930"/>
    </location>
</feature>
<dbReference type="SUPFAM" id="SSF69848">
    <property type="entry name" value="LCCL domain"/>
    <property type="match status" value="1"/>
</dbReference>
<feature type="domain" description="Sushi" evidence="20">
    <location>
        <begin position="2497"/>
        <end position="2558"/>
    </location>
</feature>
<keyword evidence="11" id="KW-0325">Glycoprotein</keyword>
<feature type="chain" id="PRO_5028191613" evidence="15">
    <location>
        <begin position="26"/>
        <end position="3431"/>
    </location>
</feature>
<dbReference type="Gene3D" id="2.10.70.10">
    <property type="entry name" value="Complement Module, domain 1"/>
    <property type="match status" value="43"/>
</dbReference>
<feature type="disulfide bond" evidence="13">
    <location>
        <begin position="1213"/>
        <end position="1240"/>
    </location>
</feature>
<feature type="disulfide bond" evidence="13">
    <location>
        <begin position="206"/>
        <end position="233"/>
    </location>
</feature>
<feature type="domain" description="Sushi" evidence="20">
    <location>
        <begin position="787"/>
        <end position="843"/>
    </location>
</feature>
<feature type="domain" description="Sushi" evidence="20">
    <location>
        <begin position="1703"/>
        <end position="1759"/>
    </location>
</feature>
<keyword evidence="10 12" id="KW-1015">Disulfide bond</keyword>
<evidence type="ECO:0000259" key="16">
    <source>
        <dbReference type="PROSITE" id="PS50026"/>
    </source>
</evidence>
<feature type="domain" description="C-type lectin" evidence="17">
    <location>
        <begin position="395"/>
        <end position="523"/>
    </location>
</feature>
<feature type="domain" description="Sushi" evidence="20">
    <location>
        <begin position="1186"/>
        <end position="1242"/>
    </location>
</feature>
<feature type="domain" description="Sushi" evidence="20">
    <location>
        <begin position="1931"/>
        <end position="1987"/>
    </location>
</feature>
<keyword evidence="3" id="KW-0964">Secreted</keyword>
<comment type="subcellular location">
    <subcellularLocation>
        <location evidence="1">Secreted</location>
    </subcellularLocation>
</comment>
<feature type="domain" description="G-protein coupled receptors family 2 profile 1" evidence="18">
    <location>
        <begin position="2331"/>
        <end position="2450"/>
    </location>
</feature>
<feature type="disulfide bond" evidence="13">
    <location>
        <begin position="1901"/>
        <end position="1928"/>
    </location>
</feature>
<dbReference type="KEGG" id="bbel:109488187"/>
<dbReference type="Pfam" id="PF03815">
    <property type="entry name" value="LCCL"/>
    <property type="match status" value="1"/>
</dbReference>
<feature type="domain" description="Sushi" evidence="20">
    <location>
        <begin position="1414"/>
        <end position="1470"/>
    </location>
</feature>
<evidence type="ECO:0000256" key="4">
    <source>
        <dbReference type="ARBA" id="ARBA00022536"/>
    </source>
</evidence>
<feature type="domain" description="G-protein coupled receptors family 2 profile 1" evidence="18">
    <location>
        <begin position="2829"/>
        <end position="2910"/>
    </location>
</feature>
<dbReference type="Gene3D" id="2.10.50.10">
    <property type="entry name" value="Tumor Necrosis Factor Receptor, subunit A, domain 2"/>
    <property type="match status" value="1"/>
</dbReference>
<dbReference type="FunFam" id="2.10.25.10:FF:000005">
    <property type="entry name" value="Fibrillin 2"/>
    <property type="match status" value="1"/>
</dbReference>
<feature type="domain" description="Sushi" evidence="20">
    <location>
        <begin position="2045"/>
        <end position="2102"/>
    </location>
</feature>
<comment type="similarity">
    <text evidence="2">Belongs to the G-protein coupled receptor 2 family. LN-TM7 subfamily.</text>
</comment>
<evidence type="ECO:0000313" key="22">
    <source>
        <dbReference type="RefSeq" id="XP_019647923.1"/>
    </source>
</evidence>
<dbReference type="FunFam" id="2.10.70.10:FF:000064">
    <property type="entry name" value="Fibulin 7"/>
    <property type="match status" value="4"/>
</dbReference>
<dbReference type="InterPro" id="IPR000742">
    <property type="entry name" value="EGF"/>
</dbReference>
<dbReference type="PROSITE" id="PS01186">
    <property type="entry name" value="EGF_2"/>
    <property type="match status" value="2"/>
</dbReference>
<dbReference type="InterPro" id="IPR049883">
    <property type="entry name" value="NOTCH1_EGF-like"/>
</dbReference>
<feature type="domain" description="Sushi" evidence="20">
    <location>
        <begin position="1646"/>
        <end position="1702"/>
    </location>
</feature>
<feature type="disulfide bond" evidence="13">
    <location>
        <begin position="2243"/>
        <end position="2270"/>
    </location>
</feature>
<feature type="domain" description="Sushi" evidence="20">
    <location>
        <begin position="712"/>
        <end position="765"/>
    </location>
</feature>
<feature type="domain" description="Sushi" evidence="20">
    <location>
        <begin position="2273"/>
        <end position="2329"/>
    </location>
</feature>
<dbReference type="InterPro" id="IPR016187">
    <property type="entry name" value="CTDL_fold"/>
</dbReference>
<dbReference type="InterPro" id="IPR035976">
    <property type="entry name" value="Sushi/SCR/CCP_sf"/>
</dbReference>
<feature type="domain" description="Sushi" evidence="20">
    <location>
        <begin position="2673"/>
        <end position="2730"/>
    </location>
</feature>
<dbReference type="SMART" id="SM00034">
    <property type="entry name" value="CLECT"/>
    <property type="match status" value="2"/>
</dbReference>
<feature type="domain" description="Sushi" evidence="20">
    <location>
        <begin position="2787"/>
        <end position="2845"/>
    </location>
</feature>
<feature type="domain" description="Sushi" evidence="20">
    <location>
        <begin position="121"/>
        <end position="178"/>
    </location>
</feature>
<dbReference type="GO" id="GO:0005509">
    <property type="term" value="F:calcium ion binding"/>
    <property type="evidence" value="ECO:0007669"/>
    <property type="project" value="InterPro"/>
</dbReference>
<dbReference type="InterPro" id="IPR001881">
    <property type="entry name" value="EGF-like_Ca-bd_dom"/>
</dbReference>
<keyword evidence="8" id="KW-0106">Calcium</keyword>
<dbReference type="Pfam" id="PF07645">
    <property type="entry name" value="EGF_CA"/>
    <property type="match status" value="2"/>
</dbReference>
<dbReference type="SUPFAM" id="SSF57535">
    <property type="entry name" value="Complement control module/SCR domain"/>
    <property type="match status" value="43"/>
</dbReference>
<dbReference type="SUPFAM" id="SSF57196">
    <property type="entry name" value="EGF/Laminin"/>
    <property type="match status" value="1"/>
</dbReference>
<evidence type="ECO:0000256" key="11">
    <source>
        <dbReference type="ARBA" id="ARBA00023180"/>
    </source>
</evidence>
<feature type="domain" description="Sushi" evidence="20">
    <location>
        <begin position="655"/>
        <end position="711"/>
    </location>
</feature>
<dbReference type="InterPro" id="IPR001879">
    <property type="entry name" value="GPCR_2_extracellular_dom"/>
</dbReference>
<dbReference type="CDD" id="cd00054">
    <property type="entry name" value="EGF_CA"/>
    <property type="match status" value="2"/>
</dbReference>
<evidence type="ECO:0000259" key="18">
    <source>
        <dbReference type="PROSITE" id="PS50227"/>
    </source>
</evidence>
<feature type="domain" description="Sushi" evidence="20">
    <location>
        <begin position="2216"/>
        <end position="2272"/>
    </location>
</feature>
<dbReference type="PROSITE" id="PS50026">
    <property type="entry name" value="EGF_3"/>
    <property type="match status" value="2"/>
</dbReference>
<feature type="disulfide bond" evidence="13">
    <location>
        <begin position="2073"/>
        <end position="2100"/>
    </location>
</feature>
<feature type="disulfide bond" evidence="13">
    <location>
        <begin position="1673"/>
        <end position="1700"/>
    </location>
</feature>
<evidence type="ECO:0000256" key="14">
    <source>
        <dbReference type="SAM" id="MobiDB-lite"/>
    </source>
</evidence>
<feature type="disulfide bond" evidence="13">
    <location>
        <begin position="2130"/>
        <end position="2157"/>
    </location>
</feature>
<feature type="domain" description="Sushi" evidence="20">
    <location>
        <begin position="2160"/>
        <end position="2215"/>
    </location>
</feature>
<feature type="domain" description="Sushi" evidence="20">
    <location>
        <begin position="2387"/>
        <end position="2443"/>
    </location>
</feature>
<dbReference type="InterPro" id="IPR050350">
    <property type="entry name" value="Compl-Cell_Adhes-Reg"/>
</dbReference>
<dbReference type="Gene3D" id="2.10.25.10">
    <property type="entry name" value="Laminin"/>
    <property type="match status" value="2"/>
</dbReference>
<feature type="disulfide bond" evidence="13">
    <location>
        <begin position="565"/>
        <end position="592"/>
    </location>
</feature>
<feature type="disulfide bond" evidence="13">
    <location>
        <begin position="984"/>
        <end position="1011"/>
    </location>
</feature>
<keyword evidence="9" id="KW-0130">Cell adhesion</keyword>
<dbReference type="Proteomes" id="UP000515135">
    <property type="component" value="Unplaced"/>
</dbReference>
<feature type="disulfide bond" evidence="13">
    <location>
        <begin position="2015"/>
        <end position="2042"/>
    </location>
</feature>
<keyword evidence="4 12" id="KW-0245">EGF-like domain</keyword>
<dbReference type="Gene3D" id="3.10.100.10">
    <property type="entry name" value="Mannose-Binding Protein A, subunit A"/>
    <property type="match status" value="2"/>
</dbReference>
<feature type="disulfide bond" evidence="13">
    <location>
        <begin position="2529"/>
        <end position="2556"/>
    </location>
</feature>
<feature type="domain" description="Sushi" evidence="20">
    <location>
        <begin position="1471"/>
        <end position="1527"/>
    </location>
</feature>
<feature type="disulfide bond" evidence="13">
    <location>
        <begin position="625"/>
        <end position="652"/>
    </location>
</feature>
<dbReference type="SMART" id="SM00181">
    <property type="entry name" value="EGF"/>
    <property type="match status" value="6"/>
</dbReference>
<feature type="disulfide bond" evidence="13">
    <location>
        <begin position="149"/>
        <end position="176"/>
    </location>
</feature>
<dbReference type="Pfam" id="PF00084">
    <property type="entry name" value="Sushi"/>
    <property type="match status" value="43"/>
</dbReference>
<feature type="domain" description="EGF-like" evidence="16">
    <location>
        <begin position="3270"/>
        <end position="3307"/>
    </location>
</feature>
<feature type="domain" description="Sushi" evidence="20">
    <location>
        <begin position="2103"/>
        <end position="2159"/>
    </location>
</feature>
<feature type="domain" description="Sushi" evidence="20">
    <location>
        <begin position="598"/>
        <end position="654"/>
    </location>
</feature>
<feature type="domain" description="Sushi" evidence="20">
    <location>
        <begin position="844"/>
        <end position="900"/>
    </location>
</feature>
<dbReference type="PROSITE" id="PS00010">
    <property type="entry name" value="ASX_HYDROXYL"/>
    <property type="match status" value="2"/>
</dbReference>
<evidence type="ECO:0000256" key="15">
    <source>
        <dbReference type="SAM" id="SignalP"/>
    </source>
</evidence>
<feature type="disulfide bond" evidence="13">
    <location>
        <begin position="1958"/>
        <end position="1985"/>
    </location>
</feature>
<evidence type="ECO:0000256" key="7">
    <source>
        <dbReference type="ARBA" id="ARBA00022737"/>
    </source>
</evidence>
<feature type="domain" description="Sushi" evidence="20">
    <location>
        <begin position="2616"/>
        <end position="2672"/>
    </location>
</feature>
<dbReference type="GO" id="GO:0004930">
    <property type="term" value="F:G protein-coupled receptor activity"/>
    <property type="evidence" value="ECO:0007669"/>
    <property type="project" value="InterPro"/>
</dbReference>
<feature type="domain" description="Sushi" evidence="20">
    <location>
        <begin position="1528"/>
        <end position="1586"/>
    </location>
</feature>
<feature type="disulfide bond" evidence="13">
    <location>
        <begin position="871"/>
        <end position="898"/>
    </location>
</feature>
<feature type="disulfide bond" evidence="12">
    <location>
        <begin position="3259"/>
        <end position="3268"/>
    </location>
</feature>
<dbReference type="OrthoDB" id="6515930at2759"/>
<dbReference type="InterPro" id="IPR000436">
    <property type="entry name" value="Sushi_SCR_CCP_dom"/>
</dbReference>
<feature type="domain" description="EGF-like" evidence="16">
    <location>
        <begin position="3233"/>
        <end position="3269"/>
    </location>
</feature>
<dbReference type="CDD" id="cd00037">
    <property type="entry name" value="CLECT"/>
    <property type="match status" value="2"/>
</dbReference>
<feature type="domain" description="C-type lectin" evidence="17">
    <location>
        <begin position="3312"/>
        <end position="3428"/>
    </location>
</feature>
<dbReference type="PROSITE" id="PS50041">
    <property type="entry name" value="C_TYPE_LECTIN_2"/>
    <property type="match status" value="2"/>
</dbReference>
<dbReference type="PROSITE" id="PS01187">
    <property type="entry name" value="EGF_CA"/>
    <property type="match status" value="1"/>
</dbReference>
<feature type="disulfide bond" evidence="13">
    <location>
        <begin position="2414"/>
        <end position="2441"/>
    </location>
</feature>
<dbReference type="InterPro" id="IPR000152">
    <property type="entry name" value="EGF-type_Asp/Asn_hydroxyl_site"/>
</dbReference>
<evidence type="ECO:0000256" key="8">
    <source>
        <dbReference type="ARBA" id="ARBA00022837"/>
    </source>
</evidence>
<dbReference type="Gene3D" id="2.20.100.10">
    <property type="entry name" value="Thrombospondin type-1 (TSP1) repeat"/>
    <property type="match status" value="1"/>
</dbReference>
<gene>
    <name evidence="22" type="primary">LOC109488187</name>
</gene>
<feature type="disulfide bond" evidence="13">
    <location>
        <begin position="682"/>
        <end position="709"/>
    </location>
</feature>
<feature type="disulfide bond" evidence="13">
    <location>
        <begin position="2586"/>
        <end position="2613"/>
    </location>
</feature>
<dbReference type="InterPro" id="IPR018097">
    <property type="entry name" value="EGF_Ca-bd_CS"/>
</dbReference>
<feature type="domain" description="Sushi" evidence="20">
    <location>
        <begin position="2731"/>
        <end position="2786"/>
    </location>
</feature>
<feature type="domain" description="Sushi" evidence="20">
    <location>
        <begin position="1817"/>
        <end position="1873"/>
    </location>
</feature>
<dbReference type="SUPFAM" id="SSF56436">
    <property type="entry name" value="C-type lectin-like"/>
    <property type="match status" value="2"/>
</dbReference>
<evidence type="ECO:0000259" key="17">
    <source>
        <dbReference type="PROSITE" id="PS50041"/>
    </source>
</evidence>
<dbReference type="RefSeq" id="XP_019647923.1">
    <property type="nucleotide sequence ID" value="XM_019792364.1"/>
</dbReference>
<feature type="domain" description="Sushi" evidence="20">
    <location>
        <begin position="1988"/>
        <end position="2044"/>
    </location>
</feature>
<dbReference type="GO" id="GO:0016020">
    <property type="term" value="C:membrane"/>
    <property type="evidence" value="ECO:0007669"/>
    <property type="project" value="InterPro"/>
</dbReference>
<dbReference type="InterPro" id="IPR016186">
    <property type="entry name" value="C-type_lectin-like/link_sf"/>
</dbReference>
<feature type="disulfide bond" evidence="13">
    <location>
        <begin position="2757"/>
        <end position="2784"/>
    </location>
</feature>
<proteinExistence type="inferred from homology"/>
<dbReference type="InterPro" id="IPR000884">
    <property type="entry name" value="TSP1_rpt"/>
</dbReference>
<feature type="domain" description="Sushi" evidence="20">
    <location>
        <begin position="2846"/>
        <end position="2902"/>
    </location>
</feature>
<dbReference type="SMART" id="SM00179">
    <property type="entry name" value="EGF_CA"/>
    <property type="match status" value="2"/>
</dbReference>
<evidence type="ECO:0000256" key="5">
    <source>
        <dbReference type="ARBA" id="ARBA00022659"/>
    </source>
</evidence>
<evidence type="ECO:0000256" key="12">
    <source>
        <dbReference type="PROSITE-ProRule" id="PRU00076"/>
    </source>
</evidence>
<dbReference type="GeneID" id="109488187"/>
<feature type="domain" description="Sushi" evidence="20">
    <location>
        <begin position="1129"/>
        <end position="1185"/>
    </location>
</feature>
<feature type="disulfide bond" evidence="13">
    <location>
        <begin position="928"/>
        <end position="955"/>
    </location>
</feature>
<dbReference type="InterPro" id="IPR004043">
    <property type="entry name" value="LCCL"/>
</dbReference>
<feature type="disulfide bond" evidence="13">
    <location>
        <begin position="1844"/>
        <end position="1871"/>
    </location>
</feature>
<feature type="region of interest" description="Disordered" evidence="14">
    <location>
        <begin position="459"/>
        <end position="499"/>
    </location>
</feature>
<accession>A0A6P5ADW5</accession>
<feature type="disulfide bond" evidence="13">
    <location>
        <begin position="1270"/>
        <end position="1297"/>
    </location>
</feature>
<reference evidence="22" key="1">
    <citation type="submission" date="2025-08" db="UniProtKB">
        <authorList>
            <consortium name="RefSeq"/>
        </authorList>
    </citation>
    <scope>IDENTIFICATION</scope>
    <source>
        <tissue evidence="22">Gonad</tissue>
    </source>
</reference>
<evidence type="ECO:0000256" key="2">
    <source>
        <dbReference type="ARBA" id="ARBA00010933"/>
    </source>
</evidence>
<organism evidence="21 22">
    <name type="scientific">Branchiostoma belcheri</name>
    <name type="common">Amphioxus</name>
    <dbReference type="NCBI Taxonomy" id="7741"/>
    <lineage>
        <taxon>Eukaryota</taxon>
        <taxon>Metazoa</taxon>
        <taxon>Chordata</taxon>
        <taxon>Cephalochordata</taxon>
        <taxon>Leptocardii</taxon>
        <taxon>Amphioxiformes</taxon>
        <taxon>Branchiostomatidae</taxon>
        <taxon>Branchiostoma</taxon>
    </lineage>
</organism>
<dbReference type="PANTHER" id="PTHR19325">
    <property type="entry name" value="COMPLEMENT COMPONENT-RELATED SUSHI DOMAIN-CONTAINING"/>
    <property type="match status" value="1"/>
</dbReference>
<comment type="caution">
    <text evidence="12">Lacks conserved residue(s) required for the propagation of feature annotation.</text>
</comment>
<dbReference type="PROSITE" id="PS00022">
    <property type="entry name" value="EGF_1"/>
    <property type="match status" value="2"/>
</dbReference>
<feature type="disulfide bond" evidence="13">
    <location>
        <begin position="2357"/>
        <end position="2384"/>
    </location>
</feature>
<feature type="disulfide bond" evidence="13">
    <location>
        <begin position="2701"/>
        <end position="2728"/>
    </location>
</feature>
<feature type="disulfide bond" evidence="13">
    <location>
        <begin position="2643"/>
        <end position="2670"/>
    </location>
</feature>
<feature type="domain" description="Sushi" evidence="20">
    <location>
        <begin position="1243"/>
        <end position="1299"/>
    </location>
</feature>
<dbReference type="PROSITE" id="PS50227">
    <property type="entry name" value="G_PROTEIN_RECEP_F2_3"/>
    <property type="match status" value="2"/>
</dbReference>
<evidence type="ECO:0000256" key="1">
    <source>
        <dbReference type="ARBA" id="ARBA00004613"/>
    </source>
</evidence>
<evidence type="ECO:0000256" key="10">
    <source>
        <dbReference type="ARBA" id="ARBA00023157"/>
    </source>
</evidence>
<feature type="disulfide bond" evidence="13">
    <location>
        <begin position="1498"/>
        <end position="1525"/>
    </location>
</feature>
<feature type="disulfide bond" evidence="13">
    <location>
        <begin position="814"/>
        <end position="841"/>
    </location>
</feature>
<keyword evidence="6 15" id="KW-0732">Signal</keyword>
<feature type="disulfide bond" evidence="13">
    <location>
        <begin position="2816"/>
        <end position="2843"/>
    </location>
</feature>
<feature type="disulfide bond" evidence="13">
    <location>
        <begin position="1441"/>
        <end position="1468"/>
    </location>
</feature>
<feature type="domain" description="Sushi" evidence="20">
    <location>
        <begin position="1760"/>
        <end position="1816"/>
    </location>
</feature>
<feature type="domain" description="Sushi" evidence="20">
    <location>
        <begin position="958"/>
        <end position="1013"/>
    </location>
</feature>
<dbReference type="SMART" id="SM00603">
    <property type="entry name" value="LCCL"/>
    <property type="match status" value="1"/>
</dbReference>
<evidence type="ECO:0000313" key="21">
    <source>
        <dbReference type="Proteomes" id="UP000515135"/>
    </source>
</evidence>
<dbReference type="PANTHER" id="PTHR19325:SF560">
    <property type="entry name" value="SUSHI, VON WILLEBRAND FACTOR TYPE A, EGF AND PENTRAXIN DOMAIN-CONTAINING PROTEIN 1"/>
    <property type="match status" value="1"/>
</dbReference>
<feature type="disulfide bond" evidence="13">
    <location>
        <begin position="1384"/>
        <end position="1411"/>
    </location>
</feature>
<feature type="domain" description="Sushi" evidence="20">
    <location>
        <begin position="179"/>
        <end position="235"/>
    </location>
</feature>
<evidence type="ECO:0000259" key="19">
    <source>
        <dbReference type="PROSITE" id="PS50820"/>
    </source>
</evidence>
<feature type="domain" description="Sushi" evidence="20">
    <location>
        <begin position="1071"/>
        <end position="1128"/>
    </location>
</feature>
<feature type="disulfide bond" evidence="13">
    <location>
        <begin position="2186"/>
        <end position="2213"/>
    </location>
</feature>
<dbReference type="GO" id="GO:0007155">
    <property type="term" value="P:cell adhesion"/>
    <property type="evidence" value="ECO:0007669"/>
    <property type="project" value="UniProtKB-KW"/>
</dbReference>
<feature type="domain" description="Sushi" evidence="20">
    <location>
        <begin position="2330"/>
        <end position="2386"/>
    </location>
</feature>
<feature type="domain" description="LCCL" evidence="19">
    <location>
        <begin position="273"/>
        <end position="366"/>
    </location>
</feature>
<evidence type="ECO:0000256" key="9">
    <source>
        <dbReference type="ARBA" id="ARBA00022889"/>
    </source>
</evidence>
<dbReference type="CDD" id="cd00033">
    <property type="entry name" value="CCP"/>
    <property type="match status" value="43"/>
</dbReference>
<feature type="domain" description="Sushi" evidence="20">
    <location>
        <begin position="1587"/>
        <end position="1645"/>
    </location>
</feature>
<dbReference type="SMART" id="SM01411">
    <property type="entry name" value="Ephrin_rec_like"/>
    <property type="match status" value="1"/>
</dbReference>
<feature type="domain" description="Sushi" evidence="20">
    <location>
        <begin position="901"/>
        <end position="957"/>
    </location>
</feature>
<dbReference type="PROSITE" id="PS50092">
    <property type="entry name" value="TSP1"/>
    <property type="match status" value="1"/>
</dbReference>
<feature type="signal peptide" evidence="15">
    <location>
        <begin position="1"/>
        <end position="25"/>
    </location>
</feature>
<feature type="domain" description="Sushi" evidence="20">
    <location>
        <begin position="2559"/>
        <end position="2615"/>
    </location>
</feature>